<feature type="compositionally biased region" description="Basic and acidic residues" evidence="1">
    <location>
        <begin position="43"/>
        <end position="59"/>
    </location>
</feature>
<dbReference type="EMBL" id="AC078948">
    <property type="protein sequence ID" value="AAL31020.1"/>
    <property type="molecule type" value="Genomic_DNA"/>
</dbReference>
<dbReference type="AlphaFoldDB" id="Q8W5N0"/>
<reference evidence="3" key="2">
    <citation type="journal article" date="2008" name="Nucleic Acids Res.">
        <title>The rice annotation project database (RAP-DB): 2008 update.</title>
        <authorList>
            <consortium name="The rice annotation project (RAP)"/>
        </authorList>
    </citation>
    <scope>GENOME REANNOTATION</scope>
    <source>
        <strain evidence="3">cv. Nipponbare</strain>
    </source>
</reference>
<evidence type="ECO:0000313" key="3">
    <source>
        <dbReference type="Proteomes" id="UP000000763"/>
    </source>
</evidence>
<evidence type="ECO:0000313" key="2">
    <source>
        <dbReference type="EMBL" id="AAL31020.1"/>
    </source>
</evidence>
<reference evidence="3" key="1">
    <citation type="journal article" date="2005" name="Nature">
        <title>The map-based sequence of the rice genome.</title>
        <authorList>
            <consortium name="International rice genome sequencing project (IRGSP)"/>
            <person name="Matsumoto T."/>
            <person name="Wu J."/>
            <person name="Kanamori H."/>
            <person name="Katayose Y."/>
            <person name="Fujisawa M."/>
            <person name="Namiki N."/>
            <person name="Mizuno H."/>
            <person name="Yamamoto K."/>
            <person name="Antonio B.A."/>
            <person name="Baba T."/>
            <person name="Sakata K."/>
            <person name="Nagamura Y."/>
            <person name="Aoki H."/>
            <person name="Arikawa K."/>
            <person name="Arita K."/>
            <person name="Bito T."/>
            <person name="Chiden Y."/>
            <person name="Fujitsuka N."/>
            <person name="Fukunaka R."/>
            <person name="Hamada M."/>
            <person name="Harada C."/>
            <person name="Hayashi A."/>
            <person name="Hijishita S."/>
            <person name="Honda M."/>
            <person name="Hosokawa S."/>
            <person name="Ichikawa Y."/>
            <person name="Idonuma A."/>
            <person name="Iijima M."/>
            <person name="Ikeda M."/>
            <person name="Ikeno M."/>
            <person name="Ito K."/>
            <person name="Ito S."/>
            <person name="Ito T."/>
            <person name="Ito Y."/>
            <person name="Ito Y."/>
            <person name="Iwabuchi A."/>
            <person name="Kamiya K."/>
            <person name="Karasawa W."/>
            <person name="Kurita K."/>
            <person name="Katagiri S."/>
            <person name="Kikuta A."/>
            <person name="Kobayashi H."/>
            <person name="Kobayashi N."/>
            <person name="Machita K."/>
            <person name="Maehara T."/>
            <person name="Masukawa M."/>
            <person name="Mizubayashi T."/>
            <person name="Mukai Y."/>
            <person name="Nagasaki H."/>
            <person name="Nagata Y."/>
            <person name="Naito S."/>
            <person name="Nakashima M."/>
            <person name="Nakama Y."/>
            <person name="Nakamichi Y."/>
            <person name="Nakamura M."/>
            <person name="Meguro A."/>
            <person name="Negishi M."/>
            <person name="Ohta I."/>
            <person name="Ohta T."/>
            <person name="Okamoto M."/>
            <person name="Ono N."/>
            <person name="Saji S."/>
            <person name="Sakaguchi M."/>
            <person name="Sakai K."/>
            <person name="Shibata M."/>
            <person name="Shimokawa T."/>
            <person name="Song J."/>
            <person name="Takazaki Y."/>
            <person name="Terasawa K."/>
            <person name="Tsugane M."/>
            <person name="Tsuji K."/>
            <person name="Ueda S."/>
            <person name="Waki K."/>
            <person name="Yamagata H."/>
            <person name="Yamamoto M."/>
            <person name="Yamamoto S."/>
            <person name="Yamane H."/>
            <person name="Yoshiki S."/>
            <person name="Yoshihara R."/>
            <person name="Yukawa K."/>
            <person name="Zhong H."/>
            <person name="Yano M."/>
            <person name="Yuan Q."/>
            <person name="Ouyang S."/>
            <person name="Liu J."/>
            <person name="Jones K.M."/>
            <person name="Gansberger K."/>
            <person name="Moffat K."/>
            <person name="Hill J."/>
            <person name="Bera J."/>
            <person name="Fadrosh D."/>
            <person name="Jin S."/>
            <person name="Johri S."/>
            <person name="Kim M."/>
            <person name="Overton L."/>
            <person name="Reardon M."/>
            <person name="Tsitrin T."/>
            <person name="Vuong H."/>
            <person name="Weaver B."/>
            <person name="Ciecko A."/>
            <person name="Tallon L."/>
            <person name="Jackson J."/>
            <person name="Pai G."/>
            <person name="Aken S.V."/>
            <person name="Utterback T."/>
            <person name="Reidmuller S."/>
            <person name="Feldblyum T."/>
            <person name="Hsiao J."/>
            <person name="Zismann V."/>
            <person name="Iobst S."/>
            <person name="de Vazeille A.R."/>
            <person name="Buell C.R."/>
            <person name="Ying K."/>
            <person name="Li Y."/>
            <person name="Lu T."/>
            <person name="Huang Y."/>
            <person name="Zhao Q."/>
            <person name="Feng Q."/>
            <person name="Zhang L."/>
            <person name="Zhu J."/>
            <person name="Weng Q."/>
            <person name="Mu J."/>
            <person name="Lu Y."/>
            <person name="Fan D."/>
            <person name="Liu Y."/>
            <person name="Guan J."/>
            <person name="Zhang Y."/>
            <person name="Yu S."/>
            <person name="Liu X."/>
            <person name="Zhang Y."/>
            <person name="Hong G."/>
            <person name="Han B."/>
            <person name="Choisne N."/>
            <person name="Demange N."/>
            <person name="Orjeda G."/>
            <person name="Samain S."/>
            <person name="Cattolico L."/>
            <person name="Pelletier E."/>
            <person name="Couloux A."/>
            <person name="Segurens B."/>
            <person name="Wincker P."/>
            <person name="D'Hont A."/>
            <person name="Scarpelli C."/>
            <person name="Weissenbach J."/>
            <person name="Salanoubat M."/>
            <person name="Quetier F."/>
            <person name="Yu Y."/>
            <person name="Kim H.R."/>
            <person name="Rambo T."/>
            <person name="Currie J."/>
            <person name="Collura K."/>
            <person name="Luo M."/>
            <person name="Yang T."/>
            <person name="Ammiraju J.S.S."/>
            <person name="Engler F."/>
            <person name="Soderlund C."/>
            <person name="Wing R.A."/>
            <person name="Palmer L.E."/>
            <person name="de la Bastide M."/>
            <person name="Spiegel L."/>
            <person name="Nascimento L."/>
            <person name="Zutavern T."/>
            <person name="O'Shaughnessy A."/>
            <person name="Dike S."/>
            <person name="Dedhia N."/>
            <person name="Preston R."/>
            <person name="Balija V."/>
            <person name="McCombie W.R."/>
            <person name="Chow T."/>
            <person name="Chen H."/>
            <person name="Chung M."/>
            <person name="Chen C."/>
            <person name="Shaw J."/>
            <person name="Wu H."/>
            <person name="Hsiao K."/>
            <person name="Chao Y."/>
            <person name="Chu M."/>
            <person name="Cheng C."/>
            <person name="Hour A."/>
            <person name="Lee P."/>
            <person name="Lin S."/>
            <person name="Lin Y."/>
            <person name="Liou J."/>
            <person name="Liu S."/>
            <person name="Hsing Y."/>
            <person name="Raghuvanshi S."/>
            <person name="Mohanty A."/>
            <person name="Bharti A.K."/>
            <person name="Gaur A."/>
            <person name="Gupta V."/>
            <person name="Kumar D."/>
            <person name="Ravi V."/>
            <person name="Vij S."/>
            <person name="Kapur A."/>
            <person name="Khurana P."/>
            <person name="Khurana P."/>
            <person name="Khurana J.P."/>
            <person name="Tyagi A.K."/>
            <person name="Gaikwad K."/>
            <person name="Singh A."/>
            <person name="Dalal V."/>
            <person name="Srivastava S."/>
            <person name="Dixit A."/>
            <person name="Pal A.K."/>
            <person name="Ghazi I.A."/>
            <person name="Yadav M."/>
            <person name="Pandit A."/>
            <person name="Bhargava A."/>
            <person name="Sureshbabu K."/>
            <person name="Batra K."/>
            <person name="Sharma T.R."/>
            <person name="Mohapatra T."/>
            <person name="Singh N.K."/>
            <person name="Messing J."/>
            <person name="Nelson A.B."/>
            <person name="Fuks G."/>
            <person name="Kavchok S."/>
            <person name="Keizer G."/>
            <person name="Linton E."/>
            <person name="Llaca V."/>
            <person name="Song R."/>
            <person name="Tanyolac B."/>
            <person name="Young S."/>
            <person name="Ho-Il K."/>
            <person name="Hahn J.H."/>
            <person name="Sangsakoo G."/>
            <person name="Vanavichit A."/>
            <person name="de Mattos Luiz.A.T."/>
            <person name="Zimmer P.D."/>
            <person name="Malone G."/>
            <person name="Dellagostin O."/>
            <person name="de Oliveira A.C."/>
            <person name="Bevan M."/>
            <person name="Bancroft I."/>
            <person name="Minx P."/>
            <person name="Cordum H."/>
            <person name="Wilson R."/>
            <person name="Cheng Z."/>
            <person name="Jin W."/>
            <person name="Jiang J."/>
            <person name="Leong S.A."/>
            <person name="Iwama H."/>
            <person name="Gojobori T."/>
            <person name="Itoh T."/>
            <person name="Niimura Y."/>
            <person name="Fujii Y."/>
            <person name="Habara T."/>
            <person name="Sakai H."/>
            <person name="Sato Y."/>
            <person name="Wilson G."/>
            <person name="Kumar K."/>
            <person name="McCouch S."/>
            <person name="Juretic N."/>
            <person name="Hoen D."/>
            <person name="Wright S."/>
            <person name="Bruskiewich R."/>
            <person name="Bureau T."/>
            <person name="Miyao A."/>
            <person name="Hirochika H."/>
            <person name="Nishikawa T."/>
            <person name="Kadowaki K."/>
            <person name="Sugiura M."/>
            <person name="Burr B."/>
            <person name="Sasaki T."/>
        </authorList>
    </citation>
    <scope>NUCLEOTIDE SEQUENCE [LARGE SCALE GENOMIC DNA]</scope>
    <source>
        <strain evidence="3">cv. Nipponbare</strain>
    </source>
</reference>
<protein>
    <submittedName>
        <fullName evidence="2">Uncharacterized protein</fullName>
    </submittedName>
</protein>
<gene>
    <name evidence="2" type="primary">OSJNBa0001K12.21</name>
</gene>
<feature type="compositionally biased region" description="Basic and acidic residues" evidence="1">
    <location>
        <begin position="1"/>
        <end position="13"/>
    </location>
</feature>
<feature type="region of interest" description="Disordered" evidence="1">
    <location>
        <begin position="1"/>
        <end position="95"/>
    </location>
</feature>
<sequence>MGGRERRTEERRGTSSSPPVGAEGRRERLTAGQSGGVARAKGRREQLTDGQAKWRREWKGGAAEGGRRRERPTKGFPNRRGQGYRAPAVSTVTAQ</sequence>
<name>Q8W5N0_ORYSJ</name>
<proteinExistence type="predicted"/>
<accession>Q8W5N0</accession>
<organism evidence="2 3">
    <name type="scientific">Oryza sativa subsp. japonica</name>
    <name type="common">Rice</name>
    <dbReference type="NCBI Taxonomy" id="39947"/>
    <lineage>
        <taxon>Eukaryota</taxon>
        <taxon>Viridiplantae</taxon>
        <taxon>Streptophyta</taxon>
        <taxon>Embryophyta</taxon>
        <taxon>Tracheophyta</taxon>
        <taxon>Spermatophyta</taxon>
        <taxon>Magnoliopsida</taxon>
        <taxon>Liliopsida</taxon>
        <taxon>Poales</taxon>
        <taxon>Poaceae</taxon>
        <taxon>BOP clade</taxon>
        <taxon>Oryzoideae</taxon>
        <taxon>Oryzeae</taxon>
        <taxon>Oryzinae</taxon>
        <taxon>Oryza</taxon>
        <taxon>Oryza sativa</taxon>
    </lineage>
</organism>
<evidence type="ECO:0000256" key="1">
    <source>
        <dbReference type="SAM" id="MobiDB-lite"/>
    </source>
</evidence>
<dbReference type="Proteomes" id="UP000000763">
    <property type="component" value="Chromosome 10"/>
</dbReference>